<keyword evidence="1" id="KW-0472">Membrane</keyword>
<reference evidence="4" key="1">
    <citation type="submission" date="2025-08" db="UniProtKB">
        <authorList>
            <consortium name="RefSeq"/>
        </authorList>
    </citation>
    <scope>IDENTIFICATION</scope>
    <source>
        <tissue evidence="4">Stem</tissue>
    </source>
</reference>
<protein>
    <submittedName>
        <fullName evidence="4">Uncharacterized protein LOC127143805 isoform X1</fullName>
    </submittedName>
</protein>
<dbReference type="RefSeq" id="XP_050940788.1">
    <property type="nucleotide sequence ID" value="XM_051084831.1"/>
</dbReference>
<dbReference type="GeneID" id="127143805"/>
<name>A0ABM3KSM8_CUCME</name>
<evidence type="ECO:0000313" key="4">
    <source>
        <dbReference type="RefSeq" id="XP_050940788.1"/>
    </source>
</evidence>
<dbReference type="InterPro" id="IPR001810">
    <property type="entry name" value="F-box_dom"/>
</dbReference>
<organism evidence="3 4">
    <name type="scientific">Cucumis melo</name>
    <name type="common">Muskmelon</name>
    <dbReference type="NCBI Taxonomy" id="3656"/>
    <lineage>
        <taxon>Eukaryota</taxon>
        <taxon>Viridiplantae</taxon>
        <taxon>Streptophyta</taxon>
        <taxon>Embryophyta</taxon>
        <taxon>Tracheophyta</taxon>
        <taxon>Spermatophyta</taxon>
        <taxon>Magnoliopsida</taxon>
        <taxon>eudicotyledons</taxon>
        <taxon>Gunneridae</taxon>
        <taxon>Pentapetalae</taxon>
        <taxon>rosids</taxon>
        <taxon>fabids</taxon>
        <taxon>Cucurbitales</taxon>
        <taxon>Cucurbitaceae</taxon>
        <taxon>Benincaseae</taxon>
        <taxon>Cucumis</taxon>
    </lineage>
</organism>
<keyword evidence="3" id="KW-1185">Reference proteome</keyword>
<evidence type="ECO:0000313" key="3">
    <source>
        <dbReference type="Proteomes" id="UP001652600"/>
    </source>
</evidence>
<dbReference type="Pfam" id="PF12937">
    <property type="entry name" value="F-box-like"/>
    <property type="match status" value="1"/>
</dbReference>
<feature type="domain" description="F-box" evidence="2">
    <location>
        <begin position="155"/>
        <end position="190"/>
    </location>
</feature>
<evidence type="ECO:0000256" key="1">
    <source>
        <dbReference type="SAM" id="Phobius"/>
    </source>
</evidence>
<proteinExistence type="predicted"/>
<dbReference type="InterPro" id="IPR036047">
    <property type="entry name" value="F-box-like_dom_sf"/>
</dbReference>
<evidence type="ECO:0000259" key="2">
    <source>
        <dbReference type="Pfam" id="PF12937"/>
    </source>
</evidence>
<dbReference type="Gene3D" id="1.20.1280.50">
    <property type="match status" value="1"/>
</dbReference>
<dbReference type="Proteomes" id="UP001652600">
    <property type="component" value="Chromosome 5"/>
</dbReference>
<feature type="transmembrane region" description="Helical" evidence="1">
    <location>
        <begin position="286"/>
        <end position="308"/>
    </location>
</feature>
<sequence length="334" mass="37899">MDLDAFLPTSSHLDLYFRPSKRAQIGAPIVFGGREFEQECTPSFEALSGECLFEIFRHLHSPRVRSSGARVWKRWLMLLSTRQNLQDTAYIRLQDHGDDEYYPGGSFYSNPMDLDAFLPTSSHVDLYFCPSKRALICAPVVFGGGEFEQDCTPSIQALPDECLFEIFRHPHSARERSSCAGVSKRWLMLLSTIRKAEICKSRSTCISQMVECSNVEQQNTEFDEISVVNCDEDQEDESNGFLTRCLDGKKATDVRLAAIAVGTSGRGGLGNFQFEEVTLLVELPTLVFRPLPTVALLFGCFLCGMYLLEPNLQHRFKEMVDFLVEEWEEEGLYY</sequence>
<dbReference type="CDD" id="cd22159">
    <property type="entry name" value="F-box_AtTIR1-like"/>
    <property type="match status" value="1"/>
</dbReference>
<keyword evidence="1" id="KW-0812">Transmembrane</keyword>
<dbReference type="SUPFAM" id="SSF81383">
    <property type="entry name" value="F-box domain"/>
    <property type="match status" value="1"/>
</dbReference>
<gene>
    <name evidence="4" type="primary">LOC127143805</name>
</gene>
<accession>A0ABM3KSM8</accession>
<keyword evidence="1" id="KW-1133">Transmembrane helix</keyword>